<keyword evidence="4 6" id="KW-1133">Transmembrane helix</keyword>
<accession>A0A5J4YM26</accession>
<feature type="transmembrane region" description="Helical" evidence="6">
    <location>
        <begin position="155"/>
        <end position="174"/>
    </location>
</feature>
<dbReference type="InterPro" id="IPR047623">
    <property type="entry name" value="SatP"/>
</dbReference>
<feature type="transmembrane region" description="Helical" evidence="6">
    <location>
        <begin position="88"/>
        <end position="112"/>
    </location>
</feature>
<dbReference type="OrthoDB" id="3648309at2759"/>
<name>A0A5J4YM26_PORPP</name>
<dbReference type="GO" id="GO:0015360">
    <property type="term" value="F:acetate:proton symporter activity"/>
    <property type="evidence" value="ECO:0007669"/>
    <property type="project" value="TreeGrafter"/>
</dbReference>
<reference evidence="8" key="1">
    <citation type="journal article" date="2019" name="Nat. Commun.">
        <title>Expansion of phycobilisome linker gene families in mesophilic red algae.</title>
        <authorList>
            <person name="Lee J."/>
            <person name="Kim D."/>
            <person name="Bhattacharya D."/>
            <person name="Yoon H.S."/>
        </authorList>
    </citation>
    <scope>NUCLEOTIDE SEQUENCE [LARGE SCALE GENOMIC DNA]</scope>
    <source>
        <strain evidence="8">CCMP 1328</strain>
    </source>
</reference>
<comment type="subcellular location">
    <subcellularLocation>
        <location evidence="1">Membrane</location>
        <topology evidence="1">Multi-pass membrane protein</topology>
    </subcellularLocation>
</comment>
<keyword evidence="5 6" id="KW-0472">Membrane</keyword>
<dbReference type="PANTHER" id="PTHR30178">
    <property type="entry name" value="INNER MEMBRANE PROTEIN YAAH"/>
    <property type="match status" value="1"/>
</dbReference>
<gene>
    <name evidence="7" type="ORF">FVE85_7993</name>
</gene>
<dbReference type="Pfam" id="PF01184">
    <property type="entry name" value="Gpr1_Fun34_YaaH"/>
    <property type="match status" value="1"/>
</dbReference>
<feature type="transmembrane region" description="Helical" evidence="6">
    <location>
        <begin position="181"/>
        <end position="201"/>
    </location>
</feature>
<evidence type="ECO:0000256" key="2">
    <source>
        <dbReference type="ARBA" id="ARBA00005587"/>
    </source>
</evidence>
<keyword evidence="3 6" id="KW-0812">Transmembrane</keyword>
<dbReference type="GO" id="GO:0071422">
    <property type="term" value="P:succinate transmembrane transport"/>
    <property type="evidence" value="ECO:0007669"/>
    <property type="project" value="TreeGrafter"/>
</dbReference>
<evidence type="ECO:0000256" key="4">
    <source>
        <dbReference type="ARBA" id="ARBA00022989"/>
    </source>
</evidence>
<proteinExistence type="inferred from homology"/>
<evidence type="ECO:0000256" key="5">
    <source>
        <dbReference type="ARBA" id="ARBA00023136"/>
    </source>
</evidence>
<evidence type="ECO:0000313" key="8">
    <source>
        <dbReference type="Proteomes" id="UP000324585"/>
    </source>
</evidence>
<evidence type="ECO:0000313" key="7">
    <source>
        <dbReference type="EMBL" id="KAA8492486.1"/>
    </source>
</evidence>
<dbReference type="Proteomes" id="UP000324585">
    <property type="component" value="Unassembled WGS sequence"/>
</dbReference>
<feature type="transmembrane region" description="Helical" evidence="6">
    <location>
        <begin position="207"/>
        <end position="227"/>
    </location>
</feature>
<evidence type="ECO:0000256" key="3">
    <source>
        <dbReference type="ARBA" id="ARBA00022692"/>
    </source>
</evidence>
<evidence type="ECO:0000256" key="1">
    <source>
        <dbReference type="ARBA" id="ARBA00004141"/>
    </source>
</evidence>
<dbReference type="AlphaFoldDB" id="A0A5J4YM26"/>
<comment type="caution">
    <text evidence="7">The sequence shown here is derived from an EMBL/GenBank/DDBJ whole genome shotgun (WGS) entry which is preliminary data.</text>
</comment>
<dbReference type="GO" id="GO:0005886">
    <property type="term" value="C:plasma membrane"/>
    <property type="evidence" value="ECO:0007669"/>
    <property type="project" value="TreeGrafter"/>
</dbReference>
<protein>
    <submittedName>
        <fullName evidence="7">Meiotically up-regulated 86 protein</fullName>
    </submittedName>
</protein>
<comment type="similarity">
    <text evidence="2">Belongs to the acetate uptake transporter (AceTr) (TC 2.A.96) family.</text>
</comment>
<keyword evidence="8" id="KW-1185">Reference proteome</keyword>
<feature type="transmembrane region" description="Helical" evidence="6">
    <location>
        <begin position="55"/>
        <end position="76"/>
    </location>
</feature>
<evidence type="ECO:0000256" key="6">
    <source>
        <dbReference type="SAM" id="Phobius"/>
    </source>
</evidence>
<dbReference type="PANTHER" id="PTHR30178:SF3">
    <property type="entry name" value="SUCCINATE-ACETATE_PROTON SYMPORTER SATP"/>
    <property type="match status" value="1"/>
</dbReference>
<feature type="transmembrane region" description="Helical" evidence="6">
    <location>
        <begin position="124"/>
        <end position="143"/>
    </location>
</feature>
<dbReference type="InterPro" id="IPR000791">
    <property type="entry name" value="Gpr1/Fun34/SatP-like"/>
</dbReference>
<dbReference type="NCBIfam" id="NF038013">
    <property type="entry name" value="AceTr_1"/>
    <property type="match status" value="1"/>
</dbReference>
<sequence length="246" mass="26333">MEKDVEAGLSHDSSVHENQDLLERVRRLEKALYAQPTEKERLPGLAPAKTQDPRVANSATLGLFGFGFTTMLLSFVNAGVVDASTGGVGFIISFMFFYGGLAQVVAGIMAFIRKDMLGASAFTSYGTFWMAEGLTQVLVGQSIVTPGKGFEDSAVVALSVWAVITFAFTLGTLHKPLALQLVFISLTITFILLAAGVYTHVVQQIGGAFGILTACLALYTGACDLVLDTLNFKMPGMKSYFPSHVE</sequence>
<dbReference type="EMBL" id="VRMN01000009">
    <property type="protein sequence ID" value="KAA8492486.1"/>
    <property type="molecule type" value="Genomic_DNA"/>
</dbReference>
<organism evidence="7 8">
    <name type="scientific">Porphyridium purpureum</name>
    <name type="common">Red alga</name>
    <name type="synonym">Porphyridium cruentum</name>
    <dbReference type="NCBI Taxonomy" id="35688"/>
    <lineage>
        <taxon>Eukaryota</taxon>
        <taxon>Rhodophyta</taxon>
        <taxon>Bangiophyceae</taxon>
        <taxon>Porphyridiales</taxon>
        <taxon>Porphyridiaceae</taxon>
        <taxon>Porphyridium</taxon>
    </lineage>
</organism>
<dbReference type="OMA" id="WKKGNTF"/>